<name>A0A5N1JSN7_9BACT</name>
<evidence type="ECO:0000259" key="9">
    <source>
        <dbReference type="PROSITE" id="PS51352"/>
    </source>
</evidence>
<sequence>MTTEHTKAVYATDQNWDELLAKPGVLLVDFSAEWCPPCRRLEPLIHELAADFAGSATVATVDVEMHPVVTARYKVRNMPTILVFKDGELVNRQIGFTSKPVLTTMLLEQMQETPVVK</sequence>
<feature type="site" description="Deprotonates C-terminal active site Cys" evidence="7">
    <location>
        <position position="29"/>
    </location>
</feature>
<dbReference type="InterPro" id="IPR013766">
    <property type="entry name" value="Thioredoxin_domain"/>
</dbReference>
<dbReference type="InterPro" id="IPR036249">
    <property type="entry name" value="Thioredoxin-like_sf"/>
</dbReference>
<gene>
    <name evidence="10" type="ORF">F0P93_06230</name>
</gene>
<dbReference type="Gene3D" id="3.40.30.10">
    <property type="entry name" value="Glutaredoxin"/>
    <property type="match status" value="1"/>
</dbReference>
<feature type="disulfide bond" description="Redox-active" evidence="8">
    <location>
        <begin position="35"/>
        <end position="38"/>
    </location>
</feature>
<comment type="caution">
    <text evidence="10">The sequence shown here is derived from an EMBL/GenBank/DDBJ whole genome shotgun (WGS) entry which is preliminary data.</text>
</comment>
<evidence type="ECO:0000256" key="3">
    <source>
        <dbReference type="ARBA" id="ARBA00022982"/>
    </source>
</evidence>
<evidence type="ECO:0000256" key="6">
    <source>
        <dbReference type="PIRNR" id="PIRNR000077"/>
    </source>
</evidence>
<evidence type="ECO:0000256" key="7">
    <source>
        <dbReference type="PIRSR" id="PIRSR000077-1"/>
    </source>
</evidence>
<proteinExistence type="inferred from homology"/>
<keyword evidence="2" id="KW-0813">Transport</keyword>
<keyword evidence="5 8" id="KW-0676">Redox-active center</keyword>
<accession>A0A5N1JSN7</accession>
<feature type="site" description="Contributes to redox potential value" evidence="7">
    <location>
        <position position="37"/>
    </location>
</feature>
<reference evidence="10 11" key="1">
    <citation type="submission" date="2019-09" db="EMBL/GenBank/DDBJ databases">
        <title>Genome Sequence of Larkinella sp MA1.</title>
        <authorList>
            <person name="Srinivasan S."/>
        </authorList>
    </citation>
    <scope>NUCLEOTIDE SEQUENCE [LARGE SCALE GENOMIC DNA]</scope>
    <source>
        <strain evidence="10 11">MA1</strain>
    </source>
</reference>
<dbReference type="RefSeq" id="WP_150875477.1">
    <property type="nucleotide sequence ID" value="NZ_VTWS01000001.1"/>
</dbReference>
<feature type="domain" description="Thioredoxin" evidence="9">
    <location>
        <begin position="1"/>
        <end position="112"/>
    </location>
</feature>
<dbReference type="AlphaFoldDB" id="A0A5N1JSN7"/>
<feature type="active site" description="Nucleophile" evidence="7">
    <location>
        <position position="35"/>
    </location>
</feature>
<evidence type="ECO:0000313" key="10">
    <source>
        <dbReference type="EMBL" id="KAA9357332.1"/>
    </source>
</evidence>
<dbReference type="Proteomes" id="UP000326344">
    <property type="component" value="Unassembled WGS sequence"/>
</dbReference>
<dbReference type="PROSITE" id="PS51352">
    <property type="entry name" value="THIOREDOXIN_2"/>
    <property type="match status" value="1"/>
</dbReference>
<dbReference type="PANTHER" id="PTHR45663:SF11">
    <property type="entry name" value="GEO12009P1"/>
    <property type="match status" value="1"/>
</dbReference>
<feature type="active site" description="Nucleophile" evidence="7">
    <location>
        <position position="38"/>
    </location>
</feature>
<dbReference type="EMBL" id="VTWS01000001">
    <property type="protein sequence ID" value="KAA9357332.1"/>
    <property type="molecule type" value="Genomic_DNA"/>
</dbReference>
<dbReference type="CDD" id="cd02947">
    <property type="entry name" value="TRX_family"/>
    <property type="match status" value="1"/>
</dbReference>
<evidence type="ECO:0000256" key="1">
    <source>
        <dbReference type="ARBA" id="ARBA00008987"/>
    </source>
</evidence>
<dbReference type="PRINTS" id="PR00421">
    <property type="entry name" value="THIOREDOXIN"/>
</dbReference>
<evidence type="ECO:0000256" key="8">
    <source>
        <dbReference type="PIRSR" id="PIRSR000077-4"/>
    </source>
</evidence>
<dbReference type="PANTHER" id="PTHR45663">
    <property type="entry name" value="GEO12009P1"/>
    <property type="match status" value="1"/>
</dbReference>
<evidence type="ECO:0000313" key="11">
    <source>
        <dbReference type="Proteomes" id="UP000326344"/>
    </source>
</evidence>
<dbReference type="PROSITE" id="PS00194">
    <property type="entry name" value="THIOREDOXIN_1"/>
    <property type="match status" value="1"/>
</dbReference>
<dbReference type="InterPro" id="IPR005746">
    <property type="entry name" value="Thioredoxin"/>
</dbReference>
<feature type="site" description="Contributes to redox potential value" evidence="7">
    <location>
        <position position="36"/>
    </location>
</feature>
<protein>
    <recommendedName>
        <fullName evidence="6">Thioredoxin</fullName>
    </recommendedName>
</protein>
<comment type="similarity">
    <text evidence="1 6">Belongs to the thioredoxin family.</text>
</comment>
<dbReference type="Pfam" id="PF00085">
    <property type="entry name" value="Thioredoxin"/>
    <property type="match status" value="1"/>
</dbReference>
<keyword evidence="11" id="KW-1185">Reference proteome</keyword>
<keyword evidence="3" id="KW-0249">Electron transport</keyword>
<dbReference type="GO" id="GO:0015035">
    <property type="term" value="F:protein-disulfide reductase activity"/>
    <property type="evidence" value="ECO:0007669"/>
    <property type="project" value="InterPro"/>
</dbReference>
<dbReference type="PIRSF" id="PIRSF000077">
    <property type="entry name" value="Thioredoxin"/>
    <property type="match status" value="1"/>
</dbReference>
<evidence type="ECO:0000256" key="5">
    <source>
        <dbReference type="ARBA" id="ARBA00023284"/>
    </source>
</evidence>
<evidence type="ECO:0000256" key="2">
    <source>
        <dbReference type="ARBA" id="ARBA00022448"/>
    </source>
</evidence>
<dbReference type="SUPFAM" id="SSF52833">
    <property type="entry name" value="Thioredoxin-like"/>
    <property type="match status" value="1"/>
</dbReference>
<keyword evidence="4 8" id="KW-1015">Disulfide bond</keyword>
<dbReference type="InterPro" id="IPR017937">
    <property type="entry name" value="Thioredoxin_CS"/>
</dbReference>
<evidence type="ECO:0000256" key="4">
    <source>
        <dbReference type="ARBA" id="ARBA00023157"/>
    </source>
</evidence>
<organism evidence="10 11">
    <name type="scientific">Larkinella humicola</name>
    <dbReference type="NCBI Taxonomy" id="2607654"/>
    <lineage>
        <taxon>Bacteria</taxon>
        <taxon>Pseudomonadati</taxon>
        <taxon>Bacteroidota</taxon>
        <taxon>Cytophagia</taxon>
        <taxon>Cytophagales</taxon>
        <taxon>Spirosomataceae</taxon>
        <taxon>Larkinella</taxon>
    </lineage>
</organism>
<dbReference type="GO" id="GO:0005737">
    <property type="term" value="C:cytoplasm"/>
    <property type="evidence" value="ECO:0007669"/>
    <property type="project" value="TreeGrafter"/>
</dbReference>